<dbReference type="AlphaFoldDB" id="A0A974GXN0"/>
<dbReference type="GO" id="GO:0016747">
    <property type="term" value="F:acyltransferase activity, transferring groups other than amino-acyl groups"/>
    <property type="evidence" value="ECO:0007669"/>
    <property type="project" value="InterPro"/>
</dbReference>
<accession>A0A974GXN0</accession>
<dbReference type="InterPro" id="IPR000182">
    <property type="entry name" value="GNAT_dom"/>
</dbReference>
<dbReference type="RefSeq" id="WP_179239069.1">
    <property type="nucleotide sequence ID" value="NZ_JACBNQ010000020.1"/>
</dbReference>
<evidence type="ECO:0000313" key="5">
    <source>
        <dbReference type="Proteomes" id="UP000611629"/>
    </source>
</evidence>
<keyword evidence="5" id="KW-1185">Reference proteome</keyword>
<evidence type="ECO:0000259" key="3">
    <source>
        <dbReference type="PROSITE" id="PS51186"/>
    </source>
</evidence>
<dbReference type="SUPFAM" id="SSF55729">
    <property type="entry name" value="Acyl-CoA N-acyltransferases (Nat)"/>
    <property type="match status" value="2"/>
</dbReference>
<dbReference type="PROSITE" id="PS51186">
    <property type="entry name" value="GNAT"/>
    <property type="match status" value="2"/>
</dbReference>
<dbReference type="Proteomes" id="UP000611629">
    <property type="component" value="Unassembled WGS sequence"/>
</dbReference>
<keyword evidence="2" id="KW-0012">Acyltransferase</keyword>
<sequence>MLYDGNMLAGYAGIGSFGGEALEVNGMVHPDYRKKGIFTRLFSLVKDEFYKRKSNEMLLLSDNNSAAGIEFIKKAGGEYHHSEYDMNLDMDVINELRFDDLTFRKIIYSDIRKISEADFEFLNESDIEELLLSPTYIVEKDDALIGKTRLEINDNIGGIYGLEVLPEYRGKGYGRELLLLSIIGLKEGNAEAITLQVETNNKNALNLYKSCGFKENYTMDYYSITK</sequence>
<dbReference type="Gene3D" id="3.40.630.30">
    <property type="match status" value="2"/>
</dbReference>
<feature type="domain" description="N-acetyltransferase" evidence="3">
    <location>
        <begin position="1"/>
        <end position="99"/>
    </location>
</feature>
<name>A0A974GXN0_SEDHY</name>
<feature type="domain" description="N-acetyltransferase" evidence="3">
    <location>
        <begin position="96"/>
        <end position="226"/>
    </location>
</feature>
<dbReference type="PANTHER" id="PTHR43420">
    <property type="entry name" value="ACETYLTRANSFERASE"/>
    <property type="match status" value="1"/>
</dbReference>
<evidence type="ECO:0000256" key="2">
    <source>
        <dbReference type="ARBA" id="ARBA00023315"/>
    </source>
</evidence>
<dbReference type="InterPro" id="IPR016181">
    <property type="entry name" value="Acyl_CoA_acyltransferase"/>
</dbReference>
<dbReference type="EMBL" id="JACBNQ010000020">
    <property type="protein sequence ID" value="NYB75366.1"/>
    <property type="molecule type" value="Genomic_DNA"/>
</dbReference>
<dbReference type="InterPro" id="IPR050680">
    <property type="entry name" value="YpeA/RimI_acetyltransf"/>
</dbReference>
<keyword evidence="1" id="KW-0808">Transferase</keyword>
<dbReference type="CDD" id="cd04301">
    <property type="entry name" value="NAT_SF"/>
    <property type="match status" value="2"/>
</dbReference>
<evidence type="ECO:0000313" key="4">
    <source>
        <dbReference type="EMBL" id="NYB75366.1"/>
    </source>
</evidence>
<proteinExistence type="predicted"/>
<dbReference type="Pfam" id="PF00583">
    <property type="entry name" value="Acetyltransf_1"/>
    <property type="match status" value="1"/>
</dbReference>
<organism evidence="4 5">
    <name type="scientific">Sedimentibacter hydroxybenzoicus DSM 7310</name>
    <dbReference type="NCBI Taxonomy" id="1123245"/>
    <lineage>
        <taxon>Bacteria</taxon>
        <taxon>Bacillati</taxon>
        <taxon>Bacillota</taxon>
        <taxon>Tissierellia</taxon>
        <taxon>Sedimentibacter</taxon>
    </lineage>
</organism>
<evidence type="ECO:0000256" key="1">
    <source>
        <dbReference type="ARBA" id="ARBA00022679"/>
    </source>
</evidence>
<comment type="caution">
    <text evidence="4">The sequence shown here is derived from an EMBL/GenBank/DDBJ whole genome shotgun (WGS) entry which is preliminary data.</text>
</comment>
<gene>
    <name evidence="4" type="ORF">HZF24_14555</name>
</gene>
<protein>
    <submittedName>
        <fullName evidence="4">GNAT family N-acetyltransferase</fullName>
    </submittedName>
</protein>
<reference evidence="4" key="1">
    <citation type="submission" date="2020-07" db="EMBL/GenBank/DDBJ databases">
        <title>Genomic analysis of a strain of Sedimentibacter Hydroxybenzoicus DSM7310.</title>
        <authorList>
            <person name="Ma S."/>
        </authorList>
    </citation>
    <scope>NUCLEOTIDE SEQUENCE</scope>
    <source>
        <strain evidence="4">DSM 7310</strain>
    </source>
</reference>